<evidence type="ECO:0000256" key="5">
    <source>
        <dbReference type="PIRSR" id="PIRSR604574-2"/>
    </source>
</evidence>
<dbReference type="GO" id="GO:0008198">
    <property type="term" value="F:ferrous iron binding"/>
    <property type="evidence" value="ECO:0007669"/>
    <property type="project" value="TreeGrafter"/>
</dbReference>
<dbReference type="GO" id="GO:0035515">
    <property type="term" value="F:oxidative RNA demethylase activity"/>
    <property type="evidence" value="ECO:0007669"/>
    <property type="project" value="TreeGrafter"/>
</dbReference>
<dbReference type="GO" id="GO:0005737">
    <property type="term" value="C:cytoplasm"/>
    <property type="evidence" value="ECO:0007669"/>
    <property type="project" value="TreeGrafter"/>
</dbReference>
<evidence type="ECO:0000313" key="7">
    <source>
        <dbReference type="EMBL" id="KAK5643623.1"/>
    </source>
</evidence>
<keyword evidence="2" id="KW-0223">Dioxygenase</keyword>
<keyword evidence="3" id="KW-0560">Oxidoreductase</keyword>
<dbReference type="PROSITE" id="PS51471">
    <property type="entry name" value="FE2OG_OXY"/>
    <property type="match status" value="1"/>
</dbReference>
<accession>A0AAN7VE46</accession>
<keyword evidence="1 5" id="KW-0479">Metal-binding</keyword>
<dbReference type="InterPro" id="IPR004574">
    <property type="entry name" value="Alkb"/>
</dbReference>
<protein>
    <recommendedName>
        <fullName evidence="6">Fe2OG dioxygenase domain-containing protein</fullName>
    </recommendedName>
</protein>
<comment type="caution">
    <text evidence="7">The sequence shown here is derived from an EMBL/GenBank/DDBJ whole genome shotgun (WGS) entry which is preliminary data.</text>
</comment>
<feature type="binding site" evidence="5">
    <location>
        <position position="191"/>
    </location>
    <ligand>
        <name>Fe cation</name>
        <dbReference type="ChEBI" id="CHEBI:24875"/>
        <note>catalytic</note>
    </ligand>
</feature>
<keyword evidence="4 5" id="KW-0408">Iron</keyword>
<dbReference type="EMBL" id="JAVRBK010000005">
    <property type="protein sequence ID" value="KAK5643623.1"/>
    <property type="molecule type" value="Genomic_DNA"/>
</dbReference>
<dbReference type="InterPro" id="IPR037151">
    <property type="entry name" value="AlkB-like_sf"/>
</dbReference>
<dbReference type="Proteomes" id="UP001329430">
    <property type="component" value="Chromosome 5"/>
</dbReference>
<evidence type="ECO:0000256" key="2">
    <source>
        <dbReference type="ARBA" id="ARBA00022964"/>
    </source>
</evidence>
<dbReference type="GO" id="GO:0035516">
    <property type="term" value="F:broad specificity oxidative DNA demethylase activity"/>
    <property type="evidence" value="ECO:0007669"/>
    <property type="project" value="TreeGrafter"/>
</dbReference>
<reference evidence="7 8" key="1">
    <citation type="journal article" date="2024" name="Insects">
        <title>An Improved Chromosome-Level Genome Assembly of the Firefly Pyrocoelia pectoralis.</title>
        <authorList>
            <person name="Fu X."/>
            <person name="Meyer-Rochow V.B."/>
            <person name="Ballantyne L."/>
            <person name="Zhu X."/>
        </authorList>
    </citation>
    <scope>NUCLEOTIDE SEQUENCE [LARGE SCALE GENOMIC DNA]</scope>
    <source>
        <strain evidence="7">XCY_ONT2</strain>
    </source>
</reference>
<organism evidence="7 8">
    <name type="scientific">Pyrocoelia pectoralis</name>
    <dbReference type="NCBI Taxonomy" id="417401"/>
    <lineage>
        <taxon>Eukaryota</taxon>
        <taxon>Metazoa</taxon>
        <taxon>Ecdysozoa</taxon>
        <taxon>Arthropoda</taxon>
        <taxon>Hexapoda</taxon>
        <taxon>Insecta</taxon>
        <taxon>Pterygota</taxon>
        <taxon>Neoptera</taxon>
        <taxon>Endopterygota</taxon>
        <taxon>Coleoptera</taxon>
        <taxon>Polyphaga</taxon>
        <taxon>Elateriformia</taxon>
        <taxon>Elateroidea</taxon>
        <taxon>Lampyridae</taxon>
        <taxon>Lampyrinae</taxon>
        <taxon>Pyrocoelia</taxon>
    </lineage>
</organism>
<evidence type="ECO:0000313" key="8">
    <source>
        <dbReference type="Proteomes" id="UP001329430"/>
    </source>
</evidence>
<dbReference type="GO" id="GO:0035513">
    <property type="term" value="P:oxidative RNA demethylation"/>
    <property type="evidence" value="ECO:0007669"/>
    <property type="project" value="TreeGrafter"/>
</dbReference>
<gene>
    <name evidence="7" type="ORF">RI129_007468</name>
</gene>
<evidence type="ECO:0000256" key="1">
    <source>
        <dbReference type="ARBA" id="ARBA00022723"/>
    </source>
</evidence>
<dbReference type="AlphaFoldDB" id="A0AAN7VE46"/>
<dbReference type="Pfam" id="PF13532">
    <property type="entry name" value="2OG-FeII_Oxy_2"/>
    <property type="match status" value="1"/>
</dbReference>
<dbReference type="SUPFAM" id="SSF51197">
    <property type="entry name" value="Clavaminate synthase-like"/>
    <property type="match status" value="1"/>
</dbReference>
<keyword evidence="8" id="KW-1185">Reference proteome</keyword>
<feature type="binding site" evidence="5">
    <location>
        <position position="247"/>
    </location>
    <ligand>
        <name>Fe cation</name>
        <dbReference type="ChEBI" id="CHEBI:24875"/>
        <note>catalytic</note>
    </ligand>
</feature>
<comment type="cofactor">
    <cofactor evidence="5">
        <name>Fe(2+)</name>
        <dbReference type="ChEBI" id="CHEBI:29033"/>
    </cofactor>
    <text evidence="5">Binds 1 Fe(2+) ion per subunit.</text>
</comment>
<name>A0AAN7VE46_9COLE</name>
<evidence type="ECO:0000259" key="6">
    <source>
        <dbReference type="PROSITE" id="PS51471"/>
    </source>
</evidence>
<dbReference type="GO" id="GO:0005634">
    <property type="term" value="C:nucleus"/>
    <property type="evidence" value="ECO:0007669"/>
    <property type="project" value="TreeGrafter"/>
</dbReference>
<dbReference type="PANTHER" id="PTHR16557">
    <property type="entry name" value="ALKYLATED DNA REPAIR PROTEIN ALKB-RELATED"/>
    <property type="match status" value="1"/>
</dbReference>
<feature type="binding site" evidence="5">
    <location>
        <position position="193"/>
    </location>
    <ligand>
        <name>Fe cation</name>
        <dbReference type="ChEBI" id="CHEBI:24875"/>
        <note>catalytic</note>
    </ligand>
</feature>
<dbReference type="PANTHER" id="PTHR16557:SF2">
    <property type="entry name" value="NUCLEIC ACID DIOXYGENASE ALKBH1"/>
    <property type="match status" value="1"/>
</dbReference>
<evidence type="ECO:0000256" key="4">
    <source>
        <dbReference type="ARBA" id="ARBA00023004"/>
    </source>
</evidence>
<feature type="domain" description="Fe2OG dioxygenase" evidence="6">
    <location>
        <begin position="173"/>
        <end position="308"/>
    </location>
</feature>
<dbReference type="Gene3D" id="2.60.120.590">
    <property type="entry name" value="Alpha-ketoglutarate-dependent dioxygenase AlkB-like"/>
    <property type="match status" value="1"/>
</dbReference>
<dbReference type="InterPro" id="IPR005123">
    <property type="entry name" value="Oxoglu/Fe-dep_dioxygenase_dom"/>
</dbReference>
<evidence type="ECO:0000256" key="3">
    <source>
        <dbReference type="ARBA" id="ARBA00023002"/>
    </source>
</evidence>
<sequence length="317" mass="36791">MVTDFRDDFNYYKKKEASLKEVLDFNDNHSIKDKVSKIDVCPNCNSLPLFGLIHPSQWEIYRLISNPGFIYIKNPFTAIGQRYWIIRCLRDYPKKPGRTNLDIHSITVKDDEWLPFSNDNITSIINKLRWATVGYHHNWDTKVYSEDSKSDFPEDLKMLSHYISNILQFDYFNAEAAIINFYHMNSRLSGHTDHSEQCLDSPLFSFSFGQSAIFLLGGLTMDVKPTAMFLNSGDIVVMSTESRLSYHGVPKIIKNPVSPWSDVVSCNSMNNSDIFDNEIISNCENNYWTPFEMYISINRININVRQVLKRNQNKICS</sequence>
<proteinExistence type="predicted"/>
<dbReference type="InterPro" id="IPR027450">
    <property type="entry name" value="AlkB-like"/>
</dbReference>